<keyword evidence="1" id="KW-0378">Hydrolase</keyword>
<gene>
    <name evidence="1" type="ORF">E1163_20705</name>
</gene>
<name>A0ABW9RT80_9BACT</name>
<dbReference type="Gene3D" id="3.40.50.1820">
    <property type="entry name" value="alpha/beta hydrolase"/>
    <property type="match status" value="1"/>
</dbReference>
<dbReference type="SUPFAM" id="SSF53474">
    <property type="entry name" value="alpha/beta-Hydrolases"/>
    <property type="match status" value="1"/>
</dbReference>
<evidence type="ECO:0000313" key="2">
    <source>
        <dbReference type="Proteomes" id="UP000798808"/>
    </source>
</evidence>
<sequence>MKKQLVILSDLWGRERSEWVNHYIRPLQEKFEVRYYDCCELGGVDTSDYKQEVLHWQFVDGGVDRAVEQLLVLEQSNVTVLAFSVGGTIAWKFALEGGQVESLYCISSTRLRYETMRPESEIVLCFGEDDPFIPSKEWFDKMNVTSDILPDKGHELYMEAEFAEQLSRRILNESSY</sequence>
<dbReference type="Proteomes" id="UP000798808">
    <property type="component" value="Unassembled WGS sequence"/>
</dbReference>
<dbReference type="RefSeq" id="WP_155174390.1">
    <property type="nucleotide sequence ID" value="NZ_BAAAFL010000068.1"/>
</dbReference>
<keyword evidence="2" id="KW-1185">Reference proteome</keyword>
<reference evidence="1 2" key="1">
    <citation type="submission" date="2019-02" db="EMBL/GenBank/DDBJ databases">
        <authorList>
            <person name="Goldberg S.R."/>
            <person name="Haltli B.A."/>
            <person name="Correa H."/>
            <person name="Russell K.G."/>
        </authorList>
    </citation>
    <scope>NUCLEOTIDE SEQUENCE [LARGE SCALE GENOMIC DNA]</scope>
    <source>
        <strain evidence="1 2">JCM 16186</strain>
    </source>
</reference>
<dbReference type="InterPro" id="IPR029058">
    <property type="entry name" value="AB_hydrolase_fold"/>
</dbReference>
<protein>
    <submittedName>
        <fullName evidence="1">Alpha/beta hydrolase</fullName>
    </submittedName>
</protein>
<evidence type="ECO:0000313" key="1">
    <source>
        <dbReference type="EMBL" id="MTI27389.1"/>
    </source>
</evidence>
<accession>A0ABW9RT80</accession>
<proteinExistence type="predicted"/>
<comment type="caution">
    <text evidence="1">The sequence shown here is derived from an EMBL/GenBank/DDBJ whole genome shotgun (WGS) entry which is preliminary data.</text>
</comment>
<dbReference type="EMBL" id="SMLW01000625">
    <property type="protein sequence ID" value="MTI27389.1"/>
    <property type="molecule type" value="Genomic_DNA"/>
</dbReference>
<organism evidence="1 2">
    <name type="scientific">Fulvivirga kasyanovii</name>
    <dbReference type="NCBI Taxonomy" id="396812"/>
    <lineage>
        <taxon>Bacteria</taxon>
        <taxon>Pseudomonadati</taxon>
        <taxon>Bacteroidota</taxon>
        <taxon>Cytophagia</taxon>
        <taxon>Cytophagales</taxon>
        <taxon>Fulvivirgaceae</taxon>
        <taxon>Fulvivirga</taxon>
    </lineage>
</organism>
<dbReference type="GO" id="GO:0016787">
    <property type="term" value="F:hydrolase activity"/>
    <property type="evidence" value="ECO:0007669"/>
    <property type="project" value="UniProtKB-KW"/>
</dbReference>